<evidence type="ECO:0000313" key="3">
    <source>
        <dbReference type="Proteomes" id="UP000070620"/>
    </source>
</evidence>
<comment type="caution">
    <text evidence="2">The sequence shown here is derived from an EMBL/GenBank/DDBJ whole genome shotgun (WGS) entry which is preliminary data.</text>
</comment>
<reference evidence="2 3" key="1">
    <citation type="submission" date="2016-01" db="EMBL/GenBank/DDBJ databases">
        <title>Whole genome sequence and analysis of Micromonospora rosaria DSM 803, which can produce antibacterial substance rosamicin.</title>
        <authorList>
            <person name="Yang H."/>
            <person name="He X."/>
            <person name="Zhu D."/>
        </authorList>
    </citation>
    <scope>NUCLEOTIDE SEQUENCE [LARGE SCALE GENOMIC DNA]</scope>
    <source>
        <strain evidence="2 3">DSM 803</strain>
    </source>
</reference>
<dbReference type="AlphaFoldDB" id="A0A136PPF7"/>
<evidence type="ECO:0000313" key="2">
    <source>
        <dbReference type="EMBL" id="KXK60217.1"/>
    </source>
</evidence>
<name>A0A136PPF7_9ACTN</name>
<keyword evidence="3" id="KW-1185">Reference proteome</keyword>
<gene>
    <name evidence="2" type="ORF">AWW66_19960</name>
</gene>
<accession>A0A136PPF7</accession>
<evidence type="ECO:0000256" key="1">
    <source>
        <dbReference type="SAM" id="Phobius"/>
    </source>
</evidence>
<dbReference type="Proteomes" id="UP000070620">
    <property type="component" value="Unassembled WGS sequence"/>
</dbReference>
<proteinExistence type="predicted"/>
<keyword evidence="1" id="KW-0812">Transmembrane</keyword>
<keyword evidence="1" id="KW-0472">Membrane</keyword>
<dbReference type="EMBL" id="LRQV01000079">
    <property type="protein sequence ID" value="KXK60217.1"/>
    <property type="molecule type" value="Genomic_DNA"/>
</dbReference>
<sequence>MALWGLMAVLLIAAGLPTMVALLSAVTVTVLVLAGWLMVRRGVPVRRPSTAAAVPRRRA</sequence>
<organism evidence="2 3">
    <name type="scientific">Micromonospora rosaria</name>
    <dbReference type="NCBI Taxonomy" id="47874"/>
    <lineage>
        <taxon>Bacteria</taxon>
        <taxon>Bacillati</taxon>
        <taxon>Actinomycetota</taxon>
        <taxon>Actinomycetes</taxon>
        <taxon>Micromonosporales</taxon>
        <taxon>Micromonosporaceae</taxon>
        <taxon>Micromonospora</taxon>
    </lineage>
</organism>
<protein>
    <submittedName>
        <fullName evidence="2">Uncharacterized protein</fullName>
    </submittedName>
</protein>
<feature type="transmembrane region" description="Helical" evidence="1">
    <location>
        <begin position="6"/>
        <end position="39"/>
    </location>
</feature>
<keyword evidence="1" id="KW-1133">Transmembrane helix</keyword>